<dbReference type="SUPFAM" id="SSF52540">
    <property type="entry name" value="P-loop containing nucleoside triphosphate hydrolases"/>
    <property type="match status" value="2"/>
</dbReference>
<dbReference type="NCBIfam" id="NF041492">
    <property type="entry name" value="MobF"/>
    <property type="match status" value="1"/>
</dbReference>
<feature type="coiled-coil region" evidence="3">
    <location>
        <begin position="964"/>
        <end position="1004"/>
    </location>
</feature>
<dbReference type="InterPro" id="IPR014862">
    <property type="entry name" value="TrwC"/>
</dbReference>
<dbReference type="PANTHER" id="PTHR43788">
    <property type="entry name" value="DNA2/NAM7 HELICASE FAMILY MEMBER"/>
    <property type="match status" value="1"/>
</dbReference>
<evidence type="ECO:0000256" key="3">
    <source>
        <dbReference type="SAM" id="Coils"/>
    </source>
</evidence>
<evidence type="ECO:0000259" key="5">
    <source>
        <dbReference type="Pfam" id="PF08751"/>
    </source>
</evidence>
<dbReference type="SUPFAM" id="SSF55464">
    <property type="entry name" value="Origin of replication-binding domain, RBD-like"/>
    <property type="match status" value="1"/>
</dbReference>
<evidence type="ECO:0000256" key="4">
    <source>
        <dbReference type="SAM" id="MobiDB-lite"/>
    </source>
</evidence>
<feature type="domain" description="TrwC relaxase" evidence="5">
    <location>
        <begin position="9"/>
        <end position="402"/>
    </location>
</feature>
<dbReference type="Proteomes" id="UP001174210">
    <property type="component" value="Unassembled WGS sequence"/>
</dbReference>
<evidence type="ECO:0000313" key="6">
    <source>
        <dbReference type="EMBL" id="MDN4599391.1"/>
    </source>
</evidence>
<dbReference type="Pfam" id="PF13604">
    <property type="entry name" value="AAA_30"/>
    <property type="match status" value="1"/>
</dbReference>
<dbReference type="InterPro" id="IPR027417">
    <property type="entry name" value="P-loop_NTPase"/>
</dbReference>
<feature type="region of interest" description="Disordered" evidence="4">
    <location>
        <begin position="1206"/>
        <end position="1257"/>
    </location>
</feature>
<name>A0ABT8J2S8_9MICO</name>
<dbReference type="Gene3D" id="2.30.30.940">
    <property type="match status" value="1"/>
</dbReference>
<dbReference type="CDD" id="cd18809">
    <property type="entry name" value="SF1_C_RecD"/>
    <property type="match status" value="1"/>
</dbReference>
<keyword evidence="2" id="KW-0067">ATP-binding</keyword>
<organism evidence="6 7">
    <name type="scientific">Leifsonia virtsii</name>
    <dbReference type="NCBI Taxonomy" id="3035915"/>
    <lineage>
        <taxon>Bacteria</taxon>
        <taxon>Bacillati</taxon>
        <taxon>Actinomycetota</taxon>
        <taxon>Actinomycetes</taxon>
        <taxon>Micrococcales</taxon>
        <taxon>Microbacteriaceae</taxon>
        <taxon>Leifsonia</taxon>
    </lineage>
</organism>
<dbReference type="PANTHER" id="PTHR43788:SF6">
    <property type="entry name" value="DNA HELICASE B"/>
    <property type="match status" value="1"/>
</dbReference>
<evidence type="ECO:0000313" key="7">
    <source>
        <dbReference type="Proteomes" id="UP001174210"/>
    </source>
</evidence>
<dbReference type="EMBL" id="JAROCB010000006">
    <property type="protein sequence ID" value="MDN4599391.1"/>
    <property type="molecule type" value="Genomic_DNA"/>
</dbReference>
<keyword evidence="1" id="KW-0547">Nucleotide-binding</keyword>
<reference evidence="6" key="1">
    <citation type="submission" date="2023-03" db="EMBL/GenBank/DDBJ databases">
        <title>MT1 and MT2 Draft Genomes of Novel Species.</title>
        <authorList>
            <person name="Venkateswaran K."/>
        </authorList>
    </citation>
    <scope>NUCLEOTIDE SEQUENCE</scope>
    <source>
        <strain evidence="6">F6_8S_P_1A</strain>
    </source>
</reference>
<feature type="compositionally biased region" description="Low complexity" evidence="4">
    <location>
        <begin position="1206"/>
        <end position="1226"/>
    </location>
</feature>
<dbReference type="Pfam" id="PF08751">
    <property type="entry name" value="TrwC"/>
    <property type="match status" value="1"/>
</dbReference>
<comment type="caution">
    <text evidence="6">The sequence shown here is derived from an EMBL/GenBank/DDBJ whole genome shotgun (WGS) entry which is preliminary data.</text>
</comment>
<keyword evidence="7" id="KW-1185">Reference proteome</keyword>
<feature type="compositionally biased region" description="Basic and acidic residues" evidence="4">
    <location>
        <begin position="1243"/>
        <end position="1257"/>
    </location>
</feature>
<dbReference type="InterPro" id="IPR050534">
    <property type="entry name" value="Coronavir_polyprotein_1ab"/>
</dbReference>
<evidence type="ECO:0000256" key="2">
    <source>
        <dbReference type="ARBA" id="ARBA00022840"/>
    </source>
</evidence>
<evidence type="ECO:0000256" key="1">
    <source>
        <dbReference type="ARBA" id="ARBA00022741"/>
    </source>
</evidence>
<proteinExistence type="predicted"/>
<dbReference type="RefSeq" id="WP_301220730.1">
    <property type="nucleotide sequence ID" value="NZ_JAROCB010000006.1"/>
</dbReference>
<dbReference type="Gene3D" id="3.40.50.300">
    <property type="entry name" value="P-loop containing nucleotide triphosphate hydrolases"/>
    <property type="match status" value="2"/>
</dbReference>
<protein>
    <submittedName>
        <fullName evidence="6">MobF family relaxase</fullName>
    </submittedName>
</protein>
<keyword evidence="3" id="KW-0175">Coiled coil</keyword>
<sequence length="1257" mass="137200">MMTVHVLHAGDGYTYLTRQVASHDQTRKRGEDLTDYYTAEGNPAGVWFGKGAAALGMAGEVSEEQMKALFGEGLRPDADAFIKAKIAEGMSAKEAHAAARLGRRFMVPQTGTDEWAKMVGAAYREFRTAHGRVPEPGVERDLIRWDLATNHLQEQLGRAPKDNEVSRFLATIGKQDRQPVAGYDLVFTPSKSFSVLWILADKERSQQLHEIHNDAVRMTLNWIEQEAGKTRVGAGGVAQMDTHGLTVTMFEHFDSRSGDPNLHTHAAVSTKVQGVDGKWRSLDGRILHNLGVAASERYNMLVQVLSMQRLGLAWTDTTRGRDKRPVPEIAGVDQNLCRARSSRRVAIEDEYAKLVKEYVTTHGHTPPRKAQQAMLEKANLATREAKDQLRSLDEIRDTEAEFAEQYLGAGGTQTMLDAAFSATDIGERARILEPMNLDQVAEYVLRNVENSRTTWRIDHLEAEANRAVAAYFTTHPNLDPLAFRDALLQRTVELSVRLTADEPNPVPAALQLANGASIYRLYRGETYTSQRILDTEERLVQAAQTTAGFRVPEEVFDATLAQVNAAQIAAGKYALDPTQAALARHFACNGGLIDIGIGPAGTGKTTSMRAFARAVEAAGGRVLAVAPSAAASTVLAEEIDVEADTADKLIQIHTTGTPEQRASDRYRIDANTVLLIDEAGMASLPMYAKLLELAEAHGASIKALGDYQQLAAVEAGGTLRLLDKTVGAVALEHVYRFVDQDEAAATLRLRDGKESALDFYVTRGRTHGGLRMTLLEDIYDAFLRDEAEGKEALMLAATNEEVVALSARARIDKIAAGTVSANGPTLHDGNRAGVGDRIVTRDNNRRLRANQGKDFVANGDLWHVLEVGGDGSLKVKSIRHDGVVTLPAWYVAEHVELGYATTVNRSQGMTVDTTHTMIDPDGTAREQLYVAATRGRQGNHLYVITDDTLAADGHSPDRDKDSILHSLERVLAREQAELSATETLEQEQEAANSLQRLVPAYEDANVRVLGDVTKMKMEIILRSVMDRDAVSRITDDPAWATLAERLAAHEARGSDVRALLRDATATREIDGFNEARSLAKVLHYRVGDPAGAPTVELPSWITPPPGSVGHDQTVRDWVNQQADLIADRISTLTDLAEATRPVWMESLGSAPEDSTQRALWRRNLARIIAYRDFHHITADTPLGPPPAHDDPAYADAVAALRALRGGAAPAPSDATPTPPTAAAALPDRVGEITAEPTQQTRDAAVDETARMRPERRI</sequence>
<gene>
    <name evidence="6" type="primary">mobF</name>
    <name evidence="6" type="ORF">P5G59_19740</name>
</gene>
<accession>A0ABT8J2S8</accession>